<dbReference type="UniPathway" id="UPA00251">
    <property type="reaction ID" value="UER00320"/>
</dbReference>
<dbReference type="OrthoDB" id="7163809at2"/>
<dbReference type="Proteomes" id="UP000035017">
    <property type="component" value="Unassembled WGS sequence"/>
</dbReference>
<dbReference type="InterPro" id="IPR003754">
    <property type="entry name" value="4pyrrol_synth_uPrphyn_synth"/>
</dbReference>
<organism evidence="11 12">
    <name type="scientific">Agrobacterium tumefaciens</name>
    <dbReference type="NCBI Taxonomy" id="358"/>
    <lineage>
        <taxon>Bacteria</taxon>
        <taxon>Pseudomonadati</taxon>
        <taxon>Pseudomonadota</taxon>
        <taxon>Alphaproteobacteria</taxon>
        <taxon>Hyphomicrobiales</taxon>
        <taxon>Rhizobiaceae</taxon>
        <taxon>Rhizobium/Agrobacterium group</taxon>
        <taxon>Agrobacterium</taxon>
        <taxon>Agrobacterium tumefaciens complex</taxon>
    </lineage>
</organism>
<evidence type="ECO:0000256" key="4">
    <source>
        <dbReference type="ARBA" id="ARBA00023239"/>
    </source>
</evidence>
<dbReference type="EMBL" id="JXQV01000051">
    <property type="protein sequence ID" value="KIP97967.1"/>
    <property type="molecule type" value="Genomic_DNA"/>
</dbReference>
<evidence type="ECO:0000256" key="2">
    <source>
        <dbReference type="ARBA" id="ARBA00008133"/>
    </source>
</evidence>
<dbReference type="NCBIfam" id="NF006621">
    <property type="entry name" value="PRK09189.1"/>
    <property type="match status" value="1"/>
</dbReference>
<feature type="domain" description="Tetrapyrrole biosynthesis uroporphyrinogen III synthase" evidence="10">
    <location>
        <begin position="15"/>
        <end position="238"/>
    </location>
</feature>
<dbReference type="GO" id="GO:0006780">
    <property type="term" value="P:uroporphyrinogen III biosynthetic process"/>
    <property type="evidence" value="ECO:0007669"/>
    <property type="project" value="UniProtKB-UniRule"/>
</dbReference>
<dbReference type="SUPFAM" id="SSF69618">
    <property type="entry name" value="HemD-like"/>
    <property type="match status" value="1"/>
</dbReference>
<accession>A0A0D0IXP4</accession>
<evidence type="ECO:0000313" key="11">
    <source>
        <dbReference type="EMBL" id="KIP97967.1"/>
    </source>
</evidence>
<keyword evidence="4 9" id="KW-0456">Lyase</keyword>
<dbReference type="InterPro" id="IPR036108">
    <property type="entry name" value="4pyrrol_syn_uPrphyn_synt_sf"/>
</dbReference>
<evidence type="ECO:0000256" key="8">
    <source>
        <dbReference type="ARBA" id="ARBA00048617"/>
    </source>
</evidence>
<protein>
    <recommendedName>
        <fullName evidence="7 9">Uroporphyrinogen-III synthase</fullName>
        <ecNumber evidence="3 9">4.2.1.75</ecNumber>
    </recommendedName>
</protein>
<reference evidence="11 12" key="1">
    <citation type="submission" date="2014-12" db="EMBL/GenBank/DDBJ databases">
        <title>16Stimator: statistical estimation of ribosomal gene copy numbers from draft genome assemblies.</title>
        <authorList>
            <person name="Perisin M.A."/>
            <person name="Vetter M."/>
            <person name="Gilbert J.A."/>
            <person name="Bergelson J."/>
        </authorList>
    </citation>
    <scope>NUCLEOTIDE SEQUENCE [LARGE SCALE GENOMIC DNA]</scope>
    <source>
        <strain evidence="11 12">MEJ076</strain>
    </source>
</reference>
<name>A0A0D0IXP4_AGRTU</name>
<dbReference type="Pfam" id="PF02602">
    <property type="entry name" value="HEM4"/>
    <property type="match status" value="1"/>
</dbReference>
<proteinExistence type="inferred from homology"/>
<evidence type="ECO:0000313" key="12">
    <source>
        <dbReference type="Proteomes" id="UP000035017"/>
    </source>
</evidence>
<evidence type="ECO:0000256" key="5">
    <source>
        <dbReference type="ARBA" id="ARBA00023244"/>
    </source>
</evidence>
<comment type="catalytic activity">
    <reaction evidence="8 9">
        <text>hydroxymethylbilane = uroporphyrinogen III + H2O</text>
        <dbReference type="Rhea" id="RHEA:18965"/>
        <dbReference type="ChEBI" id="CHEBI:15377"/>
        <dbReference type="ChEBI" id="CHEBI:57308"/>
        <dbReference type="ChEBI" id="CHEBI:57845"/>
        <dbReference type="EC" id="4.2.1.75"/>
    </reaction>
</comment>
<dbReference type="AlphaFoldDB" id="A0A0D0IXP4"/>
<dbReference type="GO" id="GO:0004852">
    <property type="term" value="F:uroporphyrinogen-III synthase activity"/>
    <property type="evidence" value="ECO:0007669"/>
    <property type="project" value="UniProtKB-UniRule"/>
</dbReference>
<evidence type="ECO:0000256" key="7">
    <source>
        <dbReference type="ARBA" id="ARBA00040167"/>
    </source>
</evidence>
<dbReference type="PANTHER" id="PTHR38042">
    <property type="entry name" value="UROPORPHYRINOGEN-III SYNTHASE, CHLOROPLASTIC"/>
    <property type="match status" value="1"/>
</dbReference>
<dbReference type="PANTHER" id="PTHR38042:SF1">
    <property type="entry name" value="UROPORPHYRINOGEN-III SYNTHASE, CHLOROPLASTIC"/>
    <property type="match status" value="1"/>
</dbReference>
<sequence length="247" mass="26743">MRVVVTRPEKSGLKTAELLRARGHDPILLPLTAPFHHTEAATAALAREPAYLAVTSAEAIRALVNAGADLSASLQKHIFVVGQASALAARDAGFQTIITGESDGAALAHLIAEKTRNDTSLKGTICYLAGSPRDAGFEQTLNALNVPFETADIYQMRQIAWQQSQLKARLTDQPIDAVLFYSSEAVRIFFALLENEGFLAPLHQSRMICISAKVLSHIPEAFRNAAYASAEPNESQMFDLLERKAGT</sequence>
<evidence type="ECO:0000259" key="10">
    <source>
        <dbReference type="Pfam" id="PF02602"/>
    </source>
</evidence>
<keyword evidence="5 9" id="KW-0627">Porphyrin biosynthesis</keyword>
<dbReference type="Gene3D" id="3.40.50.10090">
    <property type="match status" value="2"/>
</dbReference>
<dbReference type="GO" id="GO:0006782">
    <property type="term" value="P:protoporphyrinogen IX biosynthetic process"/>
    <property type="evidence" value="ECO:0007669"/>
    <property type="project" value="UniProtKB-UniRule"/>
</dbReference>
<dbReference type="CDD" id="cd06578">
    <property type="entry name" value="HemD"/>
    <property type="match status" value="1"/>
</dbReference>
<evidence type="ECO:0000256" key="6">
    <source>
        <dbReference type="ARBA" id="ARBA00037589"/>
    </source>
</evidence>
<comment type="function">
    <text evidence="6 9">Catalyzes cyclization of the linear tetrapyrrole, hydroxymethylbilane, to the macrocyclic uroporphyrinogen III.</text>
</comment>
<evidence type="ECO:0000256" key="3">
    <source>
        <dbReference type="ARBA" id="ARBA00013109"/>
    </source>
</evidence>
<dbReference type="EC" id="4.2.1.75" evidence="3 9"/>
<comment type="similarity">
    <text evidence="2 9">Belongs to the uroporphyrinogen-III synthase family.</text>
</comment>
<gene>
    <name evidence="11" type="ORF">RU07_23185</name>
</gene>
<dbReference type="InterPro" id="IPR039793">
    <property type="entry name" value="UROS/Hem4"/>
</dbReference>
<evidence type="ECO:0000256" key="1">
    <source>
        <dbReference type="ARBA" id="ARBA00004772"/>
    </source>
</evidence>
<evidence type="ECO:0000256" key="9">
    <source>
        <dbReference type="RuleBase" id="RU366031"/>
    </source>
</evidence>
<comment type="pathway">
    <text evidence="1 9">Porphyrin-containing compound metabolism; protoporphyrin-IX biosynthesis; coproporphyrinogen-III from 5-aminolevulinate: step 3/4.</text>
</comment>
<comment type="caution">
    <text evidence="11">The sequence shown here is derived from an EMBL/GenBank/DDBJ whole genome shotgun (WGS) entry which is preliminary data.</text>
</comment>